<dbReference type="SMART" id="SM00612">
    <property type="entry name" value="Kelch"/>
    <property type="match status" value="3"/>
</dbReference>
<dbReference type="InterPro" id="IPR006652">
    <property type="entry name" value="Kelch_1"/>
</dbReference>
<evidence type="ECO:0000313" key="5">
    <source>
        <dbReference type="Proteomes" id="UP000026961"/>
    </source>
</evidence>
<feature type="compositionally biased region" description="Low complexity" evidence="3">
    <location>
        <begin position="89"/>
        <end position="107"/>
    </location>
</feature>
<keyword evidence="5" id="KW-1185">Reference proteome</keyword>
<reference evidence="4" key="2">
    <citation type="submission" date="2018-05" db="EMBL/GenBank/DDBJ databases">
        <title>OgluRS3 (Oryza glumaepatula Reference Sequence Version 3).</title>
        <authorList>
            <person name="Zhang J."/>
            <person name="Kudrna D."/>
            <person name="Lee S."/>
            <person name="Talag J."/>
            <person name="Welchert J."/>
            <person name="Wing R.A."/>
        </authorList>
    </citation>
    <scope>NUCLEOTIDE SEQUENCE [LARGE SCALE GENOMIC DNA]</scope>
</reference>
<keyword evidence="2" id="KW-0677">Repeat</keyword>
<dbReference type="Proteomes" id="UP000026961">
    <property type="component" value="Chromosome 4"/>
</dbReference>
<feature type="compositionally biased region" description="Low complexity" evidence="3">
    <location>
        <begin position="23"/>
        <end position="38"/>
    </location>
</feature>
<dbReference type="SUPFAM" id="SSF117281">
    <property type="entry name" value="Kelch motif"/>
    <property type="match status" value="1"/>
</dbReference>
<evidence type="ECO:0000256" key="2">
    <source>
        <dbReference type="ARBA" id="ARBA00022737"/>
    </source>
</evidence>
<accession>A0A0D9ZJT6</accession>
<evidence type="ECO:0000313" key="4">
    <source>
        <dbReference type="EnsemblPlants" id="OGLUM04G09630.1"/>
    </source>
</evidence>
<sequence length="514" mass="55780">MGHAVPARHGPSPDFPRTPREIAAAAAANPSSAASAPSPCRPLPHRPPPTPAVVRLATSDPPLVTHDAPLPLQAASRGRPGPIPPTRRTPPVHTGTTSASSAMSTPAQPRLHPSFHVSTPLTHPHHHTHTQTDGALLLLLMSLVAAREPFVKAQTCLPATMQPKFPTRTQGDSYGALIPGLPEDLAKVCLALVPRSYFPVMGAVSKRWMSFIGSKEFIAVRKEVGRLEEQIYALITGDGGKGSCWEVLGSLEQQNRMLPPMPGLTKAGFSVVVLDGKLLVMAGYVVDYGKECVSDEVYQYDARLNRWAALAKMNVARRDFACAEVNGAVYVAGGFGSDGDGLSSVEVYDPQRNKWTIIESLRRPRWGSFACSFNGKLYIMGGRSSFTIGNSRFIDVYDPILHSWTEIKKGCVMVTSHAVIDKRLLCIEWKNQRSLAIFNPSDSSWQKILVPLTGSSTTLFSLGVLDGKLLLFSQEEEPGYQTLMYDPTVPAGYEWHTSTLKPSGMCLCSVTIES</sequence>
<dbReference type="InterPro" id="IPR015915">
    <property type="entry name" value="Kelch-typ_b-propeller"/>
</dbReference>
<dbReference type="Gramene" id="OGLUM04G09630.1">
    <property type="protein sequence ID" value="OGLUM04G09630.1"/>
    <property type="gene ID" value="OGLUM04G09630"/>
</dbReference>
<reference evidence="4" key="1">
    <citation type="submission" date="2015-04" db="UniProtKB">
        <authorList>
            <consortium name="EnsemblPlants"/>
        </authorList>
    </citation>
    <scope>IDENTIFICATION</scope>
</reference>
<dbReference type="AlphaFoldDB" id="A0A0D9ZJT6"/>
<proteinExistence type="predicted"/>
<keyword evidence="1" id="KW-0880">Kelch repeat</keyword>
<dbReference type="STRING" id="40148.A0A0D9ZJT6"/>
<dbReference type="Gene3D" id="2.120.10.80">
    <property type="entry name" value="Kelch-type beta propeller"/>
    <property type="match status" value="1"/>
</dbReference>
<feature type="compositionally biased region" description="Pro residues" evidence="3">
    <location>
        <begin position="39"/>
        <end position="51"/>
    </location>
</feature>
<dbReference type="PANTHER" id="PTHR46344">
    <property type="entry name" value="OS02G0202900 PROTEIN"/>
    <property type="match status" value="1"/>
</dbReference>
<dbReference type="Pfam" id="PF24681">
    <property type="entry name" value="Kelch_KLHDC2_KLHL20_DRC7"/>
    <property type="match status" value="1"/>
</dbReference>
<evidence type="ECO:0000256" key="3">
    <source>
        <dbReference type="SAM" id="MobiDB-lite"/>
    </source>
</evidence>
<dbReference type="CDD" id="cd22152">
    <property type="entry name" value="F-box_AtAFR-like"/>
    <property type="match status" value="1"/>
</dbReference>
<evidence type="ECO:0008006" key="6">
    <source>
        <dbReference type="Google" id="ProtNLM"/>
    </source>
</evidence>
<feature type="region of interest" description="Disordered" evidence="3">
    <location>
        <begin position="1"/>
        <end position="112"/>
    </location>
</feature>
<evidence type="ECO:0000256" key="1">
    <source>
        <dbReference type="ARBA" id="ARBA00022441"/>
    </source>
</evidence>
<dbReference type="EnsemblPlants" id="OGLUM04G09630.1">
    <property type="protein sequence ID" value="OGLUM04G09630.1"/>
    <property type="gene ID" value="OGLUM04G09630"/>
</dbReference>
<dbReference type="eggNOG" id="KOG1072">
    <property type="taxonomic scope" value="Eukaryota"/>
</dbReference>
<name>A0A0D9ZJT6_9ORYZ</name>
<dbReference type="PANTHER" id="PTHR46344:SF11">
    <property type="entry name" value="OS04G0380300 PROTEIN"/>
    <property type="match status" value="1"/>
</dbReference>
<protein>
    <recommendedName>
        <fullName evidence="6">F-box domain-containing protein</fullName>
    </recommendedName>
</protein>
<organism evidence="4">
    <name type="scientific">Oryza glumipatula</name>
    <dbReference type="NCBI Taxonomy" id="40148"/>
    <lineage>
        <taxon>Eukaryota</taxon>
        <taxon>Viridiplantae</taxon>
        <taxon>Streptophyta</taxon>
        <taxon>Embryophyta</taxon>
        <taxon>Tracheophyta</taxon>
        <taxon>Spermatophyta</taxon>
        <taxon>Magnoliopsida</taxon>
        <taxon>Liliopsida</taxon>
        <taxon>Poales</taxon>
        <taxon>Poaceae</taxon>
        <taxon>BOP clade</taxon>
        <taxon>Oryzoideae</taxon>
        <taxon>Oryzeae</taxon>
        <taxon>Oryzinae</taxon>
        <taxon>Oryza</taxon>
    </lineage>
</organism>